<evidence type="ECO:0000256" key="1">
    <source>
        <dbReference type="SAM" id="MobiDB-lite"/>
    </source>
</evidence>
<feature type="compositionally biased region" description="Low complexity" evidence="1">
    <location>
        <begin position="73"/>
        <end position="82"/>
    </location>
</feature>
<dbReference type="PANTHER" id="PTHR34663:SF11">
    <property type="entry name" value="DERMOKINE-LIKE"/>
    <property type="match status" value="1"/>
</dbReference>
<sequence>MFVILLVVISQLLVISESRPLCISAGSNGGSAVNKGIGIFFDGLYIQGIKTGGPSGGGKGHALTDQIRRGEESSGPSPGEGH</sequence>
<reference evidence="3" key="1">
    <citation type="submission" date="2022-02" db="EMBL/GenBank/DDBJ databases">
        <authorList>
            <person name="Henning P.M."/>
            <person name="McCubbin A.G."/>
            <person name="Shore J.S."/>
        </authorList>
    </citation>
    <scope>NUCLEOTIDE SEQUENCE</scope>
    <source>
        <strain evidence="3">F60SS</strain>
        <tissue evidence="3">Leaves</tissue>
    </source>
</reference>
<gene>
    <name evidence="3" type="ORF">Tsubulata_043257</name>
</gene>
<organism evidence="3 4">
    <name type="scientific">Turnera subulata</name>
    <dbReference type="NCBI Taxonomy" id="218843"/>
    <lineage>
        <taxon>Eukaryota</taxon>
        <taxon>Viridiplantae</taxon>
        <taxon>Streptophyta</taxon>
        <taxon>Embryophyta</taxon>
        <taxon>Tracheophyta</taxon>
        <taxon>Spermatophyta</taxon>
        <taxon>Magnoliopsida</taxon>
        <taxon>eudicotyledons</taxon>
        <taxon>Gunneridae</taxon>
        <taxon>Pentapetalae</taxon>
        <taxon>rosids</taxon>
        <taxon>fabids</taxon>
        <taxon>Malpighiales</taxon>
        <taxon>Passifloraceae</taxon>
        <taxon>Turnera</taxon>
    </lineage>
</organism>
<dbReference type="PANTHER" id="PTHR34663">
    <property type="entry name" value="OS06G0637400 PROTEIN"/>
    <property type="match status" value="1"/>
</dbReference>
<dbReference type="InterPro" id="IPR044700">
    <property type="entry name" value="PIP2/PIPL1"/>
</dbReference>
<dbReference type="Proteomes" id="UP001141552">
    <property type="component" value="Unassembled WGS sequence"/>
</dbReference>
<feature type="chain" id="PRO_5040425922" evidence="2">
    <location>
        <begin position="19"/>
        <end position="82"/>
    </location>
</feature>
<dbReference type="EMBL" id="JAKUCV010003699">
    <property type="protein sequence ID" value="KAJ4837964.1"/>
    <property type="molecule type" value="Genomic_DNA"/>
</dbReference>
<keyword evidence="4" id="KW-1185">Reference proteome</keyword>
<feature type="region of interest" description="Disordered" evidence="1">
    <location>
        <begin position="53"/>
        <end position="82"/>
    </location>
</feature>
<dbReference type="GO" id="GO:0045087">
    <property type="term" value="P:innate immune response"/>
    <property type="evidence" value="ECO:0007669"/>
    <property type="project" value="InterPro"/>
</dbReference>
<protein>
    <submittedName>
        <fullName evidence="3">Uncharacterized protein</fullName>
    </submittedName>
</protein>
<evidence type="ECO:0000256" key="2">
    <source>
        <dbReference type="SAM" id="SignalP"/>
    </source>
</evidence>
<reference evidence="3" key="2">
    <citation type="journal article" date="2023" name="Plants (Basel)">
        <title>Annotation of the Turnera subulata (Passifloraceae) Draft Genome Reveals the S-Locus Evolved after the Divergence of Turneroideae from Passifloroideae in a Stepwise Manner.</title>
        <authorList>
            <person name="Henning P.M."/>
            <person name="Roalson E.H."/>
            <person name="Mir W."/>
            <person name="McCubbin A.G."/>
            <person name="Shore J.S."/>
        </authorList>
    </citation>
    <scope>NUCLEOTIDE SEQUENCE</scope>
    <source>
        <strain evidence="3">F60SS</strain>
    </source>
</reference>
<evidence type="ECO:0000313" key="3">
    <source>
        <dbReference type="EMBL" id="KAJ4837964.1"/>
    </source>
</evidence>
<keyword evidence="2" id="KW-0732">Signal</keyword>
<proteinExistence type="predicted"/>
<name>A0A9Q0FU93_9ROSI</name>
<dbReference type="GO" id="GO:0050793">
    <property type="term" value="P:regulation of developmental process"/>
    <property type="evidence" value="ECO:0007669"/>
    <property type="project" value="InterPro"/>
</dbReference>
<comment type="caution">
    <text evidence="3">The sequence shown here is derived from an EMBL/GenBank/DDBJ whole genome shotgun (WGS) entry which is preliminary data.</text>
</comment>
<feature type="signal peptide" evidence="2">
    <location>
        <begin position="1"/>
        <end position="18"/>
    </location>
</feature>
<accession>A0A9Q0FU93</accession>
<dbReference type="AlphaFoldDB" id="A0A9Q0FU93"/>
<evidence type="ECO:0000313" key="4">
    <source>
        <dbReference type="Proteomes" id="UP001141552"/>
    </source>
</evidence>